<dbReference type="InterPro" id="IPR019734">
    <property type="entry name" value="TPR_rpt"/>
</dbReference>
<dbReference type="Pfam" id="PF13181">
    <property type="entry name" value="TPR_8"/>
    <property type="match status" value="1"/>
</dbReference>
<name>A0A928VJW3_9CYAN</name>
<dbReference type="PANTHER" id="PTHR10098:SF108">
    <property type="entry name" value="TETRATRICOPEPTIDE REPEAT PROTEIN 28"/>
    <property type="match status" value="1"/>
</dbReference>
<dbReference type="PANTHER" id="PTHR10098">
    <property type="entry name" value="RAPSYN-RELATED"/>
    <property type="match status" value="1"/>
</dbReference>
<feature type="repeat" description="TPR" evidence="1">
    <location>
        <begin position="358"/>
        <end position="391"/>
    </location>
</feature>
<dbReference type="Proteomes" id="UP000625316">
    <property type="component" value="Unassembled WGS sequence"/>
</dbReference>
<evidence type="ECO:0000313" key="5">
    <source>
        <dbReference type="Proteomes" id="UP000625316"/>
    </source>
</evidence>
<dbReference type="Pfam" id="PF13424">
    <property type="entry name" value="TPR_12"/>
    <property type="match status" value="4"/>
</dbReference>
<evidence type="ECO:0000259" key="3">
    <source>
        <dbReference type="Pfam" id="PF12770"/>
    </source>
</evidence>
<comment type="caution">
    <text evidence="4">The sequence shown here is derived from an EMBL/GenBank/DDBJ whole genome shotgun (WGS) entry which is preliminary data.</text>
</comment>
<dbReference type="Pfam" id="PF13176">
    <property type="entry name" value="TPR_7"/>
    <property type="match status" value="1"/>
</dbReference>
<keyword evidence="1" id="KW-0802">TPR repeat</keyword>
<dbReference type="SMART" id="SM00028">
    <property type="entry name" value="TPR"/>
    <property type="match status" value="13"/>
</dbReference>
<reference evidence="4" key="1">
    <citation type="submission" date="2020-10" db="EMBL/GenBank/DDBJ databases">
        <authorList>
            <person name="Castelo-Branco R."/>
            <person name="Eusebio N."/>
            <person name="Adriana R."/>
            <person name="Vieira A."/>
            <person name="Brugerolle De Fraissinette N."/>
            <person name="Rezende De Castro R."/>
            <person name="Schneider M.P."/>
            <person name="Vasconcelos V."/>
            <person name="Leao P.N."/>
        </authorList>
    </citation>
    <scope>NUCLEOTIDE SEQUENCE</scope>
    <source>
        <strain evidence="4">LEGE 11480</strain>
    </source>
</reference>
<feature type="domain" description="CHAT" evidence="3">
    <location>
        <begin position="756"/>
        <end position="1045"/>
    </location>
</feature>
<sequence>MAKWPQACTIILGFGLMGSPLLPSQTSIVQAQTATQSSTALIDAASRLVDQKQYKRAITLYQQALTQLKSSQDVAVKRRALYLLGTTYRYDQQHQLAHAYLKQALTLDQQQKKPLLEGITLRAIGLNYRDQKQYDPALDYLKQAQVVLSQQPQRYWQMNSWYDLGNLYQRRKEYQQAITAYTTGLSIAQALQRINSIGMLHYRLAQSHNMLKANQVAAKHYKASIPLLRQTKYDVALINAHIQLGKVSRRLGQPKAAIAHVTTGLELAKKHKRQSQVLQALYNLGWLYNGMGLPTQSQPYLEQALALAREYQDEYYEQITLGELGLMALARGRYATAIDFLEQSLKLARRMKNWHGVQSNISNLGIAYYSLGDYNQAAGYYFQALKYAKATRNRSLEGKVNGSLGILYRVVKRYQAAETYSKTSLAIAQALGDLREQKTTYLDLGLLYSQQEKIDAAIDAYLKALDLAKRTDDAVVEGKLYGNLGLIYERQGEYQQAAEYMRASVAIAATRGDLRERGVGLSNLGTILIGLKQYDEAAKHLRASIAIWDHQRAELNRNRQYNKADRQKINLFERQAISYRHLQRALVAQSAVEPALEIAEQARTRALVELMARKQDGSTVNLGEQNNINITELKRIAREQNATIVEYSLLSGWVSPPAGQGTQRRLRDTTLLTWVIQPSGKVDLRQVDLRSIAAKYQTPLASLIRQSRQAIGVRSRGQRKADKRDQLPQPTSDRPRALDINLVNGSPLSLDKAPNRSAQALYQVLIAPIQDLLPQDQSQHVVFIPQDFLFSVPFYALQDAQGRYLIDQYTIRSAPSIQVLGLTKADRLPVADRNQALFESALIVGNPTMPTITSGTVTEQLLPLPATEIEAKQVAQLTNSTALIGAAAKKSTVLARMPQAKLIHLATHGLLDDFQNLGIPGAIALAPDGTGQPNDGILTTDELTSETFKLQADLVVLSACDTGRGQIKGDGVIGLSRSFLAAGVPSLVVSLWAVDDASTAVLMTEFYRQLKMNPDRAVALRQAMLKTREKYPDPYYWAAFSLVGQR</sequence>
<protein>
    <submittedName>
        <fullName evidence="4">CHAT domain-containing protein</fullName>
    </submittedName>
</protein>
<dbReference type="InterPro" id="IPR011990">
    <property type="entry name" value="TPR-like_helical_dom_sf"/>
</dbReference>
<dbReference type="RefSeq" id="WP_264324757.1">
    <property type="nucleotide sequence ID" value="NZ_JADEXQ010000025.1"/>
</dbReference>
<proteinExistence type="predicted"/>
<gene>
    <name evidence="4" type="ORF">IQ266_09350</name>
</gene>
<feature type="repeat" description="TPR" evidence="1">
    <location>
        <begin position="478"/>
        <end position="511"/>
    </location>
</feature>
<dbReference type="PROSITE" id="PS50005">
    <property type="entry name" value="TPR"/>
    <property type="match status" value="4"/>
</dbReference>
<dbReference type="Gene3D" id="1.25.40.10">
    <property type="entry name" value="Tetratricopeptide repeat domain"/>
    <property type="match status" value="3"/>
</dbReference>
<dbReference type="AlphaFoldDB" id="A0A928VJW3"/>
<evidence type="ECO:0000256" key="2">
    <source>
        <dbReference type="SAM" id="MobiDB-lite"/>
    </source>
</evidence>
<dbReference type="SUPFAM" id="SSF48452">
    <property type="entry name" value="TPR-like"/>
    <property type="match status" value="3"/>
</dbReference>
<evidence type="ECO:0000313" key="4">
    <source>
        <dbReference type="EMBL" id="MBE9029931.1"/>
    </source>
</evidence>
<keyword evidence="5" id="KW-1185">Reference proteome</keyword>
<dbReference type="Pfam" id="PF12770">
    <property type="entry name" value="CHAT"/>
    <property type="match status" value="1"/>
</dbReference>
<feature type="region of interest" description="Disordered" evidence="2">
    <location>
        <begin position="711"/>
        <end position="738"/>
    </location>
</feature>
<feature type="repeat" description="TPR" evidence="1">
    <location>
        <begin position="158"/>
        <end position="191"/>
    </location>
</feature>
<evidence type="ECO:0000256" key="1">
    <source>
        <dbReference type="PROSITE-ProRule" id="PRU00339"/>
    </source>
</evidence>
<feature type="repeat" description="TPR" evidence="1">
    <location>
        <begin position="438"/>
        <end position="471"/>
    </location>
</feature>
<dbReference type="InterPro" id="IPR024983">
    <property type="entry name" value="CHAT_dom"/>
</dbReference>
<organism evidence="4 5">
    <name type="scientific">Romeriopsis navalis LEGE 11480</name>
    <dbReference type="NCBI Taxonomy" id="2777977"/>
    <lineage>
        <taxon>Bacteria</taxon>
        <taxon>Bacillati</taxon>
        <taxon>Cyanobacteriota</taxon>
        <taxon>Cyanophyceae</taxon>
        <taxon>Leptolyngbyales</taxon>
        <taxon>Leptolyngbyaceae</taxon>
        <taxon>Romeriopsis</taxon>
        <taxon>Romeriopsis navalis</taxon>
    </lineage>
</organism>
<accession>A0A928VJW3</accession>
<dbReference type="EMBL" id="JADEXQ010000025">
    <property type="protein sequence ID" value="MBE9029931.1"/>
    <property type="molecule type" value="Genomic_DNA"/>
</dbReference>